<evidence type="ECO:0000256" key="8">
    <source>
        <dbReference type="ARBA" id="ARBA00023270"/>
    </source>
</evidence>
<evidence type="ECO:0000256" key="5">
    <source>
        <dbReference type="ARBA" id="ARBA00023115"/>
    </source>
</evidence>
<gene>
    <name evidence="10" type="ORF">KEM10_02115</name>
</gene>
<protein>
    <submittedName>
        <fullName evidence="10">S-adenosylmethionine decarboxylase</fullName>
    </submittedName>
</protein>
<evidence type="ECO:0000256" key="2">
    <source>
        <dbReference type="ARBA" id="ARBA00022793"/>
    </source>
</evidence>
<keyword evidence="7" id="KW-0456">Lyase</keyword>
<keyword evidence="6" id="KW-0865">Zymogen</keyword>
<dbReference type="SUPFAM" id="SSF56276">
    <property type="entry name" value="S-adenosylmethionine decarboxylase"/>
    <property type="match status" value="1"/>
</dbReference>
<sequence>MTQIKAVDLPPRIFNIKGWIHLTQPSDLISAFNSALKKSGFKILNYTDHEFPLNGFTAFWLLAESHLAIHTFTNSGWSYIELSSCNKEKTVNFITLCNQSSFSFKWENEMEELNCTTEVKTN</sequence>
<evidence type="ECO:0000256" key="6">
    <source>
        <dbReference type="ARBA" id="ARBA00023145"/>
    </source>
</evidence>
<name>A0ABS5JQA7_9BACT</name>
<evidence type="ECO:0000256" key="4">
    <source>
        <dbReference type="ARBA" id="ARBA00023066"/>
    </source>
</evidence>
<dbReference type="InterPro" id="IPR003826">
    <property type="entry name" value="AdoMetDC_fam_prok"/>
</dbReference>
<reference evidence="10 11" key="1">
    <citation type="journal article" date="2015" name="Int. J. Syst. Evol. Microbiol.">
        <title>Carboxylicivirga linearis sp. nov., isolated from a sea cucumber culture pond.</title>
        <authorList>
            <person name="Wang F.Q."/>
            <person name="Zhou Y.X."/>
            <person name="Lin X.Z."/>
            <person name="Chen G.J."/>
            <person name="Du Z.J."/>
        </authorList>
    </citation>
    <scope>NUCLEOTIDE SEQUENCE [LARGE SCALE GENOMIC DNA]</scope>
    <source>
        <strain evidence="10 11">FB218</strain>
    </source>
</reference>
<dbReference type="PANTHER" id="PTHR33866">
    <property type="entry name" value="S-ADENOSYLMETHIONINE DECARBOXYLASE PROENZYME"/>
    <property type="match status" value="1"/>
</dbReference>
<proteinExistence type="predicted"/>
<comment type="cofactor">
    <cofactor evidence="1">
        <name>pyruvate</name>
        <dbReference type="ChEBI" id="CHEBI:15361"/>
    </cofactor>
</comment>
<keyword evidence="9" id="KW-0670">Pyruvate</keyword>
<organism evidence="10 11">
    <name type="scientific">Carboxylicivirga linearis</name>
    <dbReference type="NCBI Taxonomy" id="1628157"/>
    <lineage>
        <taxon>Bacteria</taxon>
        <taxon>Pseudomonadati</taxon>
        <taxon>Bacteroidota</taxon>
        <taxon>Bacteroidia</taxon>
        <taxon>Marinilabiliales</taxon>
        <taxon>Marinilabiliaceae</taxon>
        <taxon>Carboxylicivirga</taxon>
    </lineage>
</organism>
<accession>A0ABS5JQA7</accession>
<keyword evidence="3" id="KW-0068">Autocatalytic cleavage</keyword>
<dbReference type="Gene3D" id="3.60.90.10">
    <property type="entry name" value="S-adenosylmethionine decarboxylase"/>
    <property type="match status" value="1"/>
</dbReference>
<evidence type="ECO:0000256" key="1">
    <source>
        <dbReference type="ARBA" id="ARBA00001928"/>
    </source>
</evidence>
<keyword evidence="4" id="KW-0745">Spermidine biosynthesis</keyword>
<keyword evidence="5" id="KW-0620">Polyamine biosynthesis</keyword>
<dbReference type="Pfam" id="PF02675">
    <property type="entry name" value="AdoMet_dc"/>
    <property type="match status" value="1"/>
</dbReference>
<dbReference type="InterPro" id="IPR016067">
    <property type="entry name" value="S-AdoMet_deCO2ase_core"/>
</dbReference>
<keyword evidence="11" id="KW-1185">Reference proteome</keyword>
<keyword evidence="2" id="KW-0210">Decarboxylase</keyword>
<keyword evidence="8" id="KW-0704">Schiff base</keyword>
<dbReference type="RefSeq" id="WP_212212851.1">
    <property type="nucleotide sequence ID" value="NZ_JAGUCO010000001.1"/>
</dbReference>
<dbReference type="Proteomes" id="UP000708576">
    <property type="component" value="Unassembled WGS sequence"/>
</dbReference>
<evidence type="ECO:0000313" key="10">
    <source>
        <dbReference type="EMBL" id="MBS2097054.1"/>
    </source>
</evidence>
<evidence type="ECO:0000313" key="11">
    <source>
        <dbReference type="Proteomes" id="UP000708576"/>
    </source>
</evidence>
<dbReference type="PANTHER" id="PTHR33866:SF2">
    <property type="entry name" value="S-ADENOSYLMETHIONINE DECARBOXYLASE PROENZYME"/>
    <property type="match status" value="1"/>
</dbReference>
<evidence type="ECO:0000256" key="7">
    <source>
        <dbReference type="ARBA" id="ARBA00023239"/>
    </source>
</evidence>
<comment type="caution">
    <text evidence="10">The sequence shown here is derived from an EMBL/GenBank/DDBJ whole genome shotgun (WGS) entry which is preliminary data.</text>
</comment>
<evidence type="ECO:0000256" key="3">
    <source>
        <dbReference type="ARBA" id="ARBA00022813"/>
    </source>
</evidence>
<evidence type="ECO:0000256" key="9">
    <source>
        <dbReference type="ARBA" id="ARBA00023317"/>
    </source>
</evidence>
<dbReference type="EMBL" id="JAGUCO010000001">
    <property type="protein sequence ID" value="MBS2097054.1"/>
    <property type="molecule type" value="Genomic_DNA"/>
</dbReference>